<feature type="region of interest" description="Disordered" evidence="1">
    <location>
        <begin position="175"/>
        <end position="198"/>
    </location>
</feature>
<dbReference type="Proteomes" id="UP001337655">
    <property type="component" value="Unassembled WGS sequence"/>
</dbReference>
<sequence>MFSSFPAQAPFSPNAAPPVQQNQVTDALPLRSPSAAANTSSAATNPSSAGTNTPSAAQADATTEETKTKTKVIEVIMFDMGRDMARLEKTILRNADVIMRNLNPTSYKNNQQPCYELVSMLVEGASGKHEMMRFAVVKDGTIVAEGPSRKDSTDALEAMHLATMELMATKVAKAWDGSGGGDESDTTGRWSSGRVETA</sequence>
<comment type="caution">
    <text evidence="2">The sequence shown here is derived from an EMBL/GenBank/DDBJ whole genome shotgun (WGS) entry which is preliminary data.</text>
</comment>
<keyword evidence="3" id="KW-1185">Reference proteome</keyword>
<dbReference type="GeneID" id="89928148"/>
<dbReference type="RefSeq" id="XP_064657850.1">
    <property type="nucleotide sequence ID" value="XM_064804049.1"/>
</dbReference>
<reference evidence="2 3" key="1">
    <citation type="submission" date="2023-08" db="EMBL/GenBank/DDBJ databases">
        <title>Black Yeasts Isolated from many extreme environments.</title>
        <authorList>
            <person name="Coleine C."/>
            <person name="Stajich J.E."/>
            <person name="Selbmann L."/>
        </authorList>
    </citation>
    <scope>NUCLEOTIDE SEQUENCE [LARGE SCALE GENOMIC DNA]</scope>
    <source>
        <strain evidence="2 3">CCFEE 5935</strain>
    </source>
</reference>
<name>A0AAV9P991_9PEZI</name>
<dbReference type="EMBL" id="JAVRRT010000010">
    <property type="protein sequence ID" value="KAK5168240.1"/>
    <property type="molecule type" value="Genomic_DNA"/>
</dbReference>
<protein>
    <submittedName>
        <fullName evidence="2">Uncharacterized protein</fullName>
    </submittedName>
</protein>
<gene>
    <name evidence="2" type="ORF">LTR77_006809</name>
</gene>
<feature type="region of interest" description="Disordered" evidence="1">
    <location>
        <begin position="1"/>
        <end position="66"/>
    </location>
</feature>
<dbReference type="AlphaFoldDB" id="A0AAV9P991"/>
<accession>A0AAV9P991</accession>
<evidence type="ECO:0000256" key="1">
    <source>
        <dbReference type="SAM" id="MobiDB-lite"/>
    </source>
</evidence>
<evidence type="ECO:0000313" key="2">
    <source>
        <dbReference type="EMBL" id="KAK5168240.1"/>
    </source>
</evidence>
<organism evidence="2 3">
    <name type="scientific">Saxophila tyrrhenica</name>
    <dbReference type="NCBI Taxonomy" id="1690608"/>
    <lineage>
        <taxon>Eukaryota</taxon>
        <taxon>Fungi</taxon>
        <taxon>Dikarya</taxon>
        <taxon>Ascomycota</taxon>
        <taxon>Pezizomycotina</taxon>
        <taxon>Dothideomycetes</taxon>
        <taxon>Dothideomycetidae</taxon>
        <taxon>Mycosphaerellales</taxon>
        <taxon>Extremaceae</taxon>
        <taxon>Saxophila</taxon>
    </lineage>
</organism>
<feature type="compositionally biased region" description="Low complexity" evidence="1">
    <location>
        <begin position="32"/>
        <end position="49"/>
    </location>
</feature>
<evidence type="ECO:0000313" key="3">
    <source>
        <dbReference type="Proteomes" id="UP001337655"/>
    </source>
</evidence>
<proteinExistence type="predicted"/>